<keyword evidence="3" id="KW-1185">Reference proteome</keyword>
<feature type="compositionally biased region" description="Basic and acidic residues" evidence="1">
    <location>
        <begin position="327"/>
        <end position="356"/>
    </location>
</feature>
<proteinExistence type="predicted"/>
<feature type="compositionally biased region" description="Polar residues" evidence="1">
    <location>
        <begin position="168"/>
        <end position="183"/>
    </location>
</feature>
<feature type="compositionally biased region" description="Basic residues" evidence="1">
    <location>
        <begin position="81"/>
        <end position="92"/>
    </location>
</feature>
<evidence type="ECO:0000313" key="3">
    <source>
        <dbReference type="Proteomes" id="UP000800096"/>
    </source>
</evidence>
<dbReference type="Pfam" id="PF08297">
    <property type="entry name" value="U3_snoRNA_assoc"/>
    <property type="match status" value="1"/>
</dbReference>
<dbReference type="GO" id="GO:0030515">
    <property type="term" value="F:snoRNA binding"/>
    <property type="evidence" value="ECO:0007669"/>
    <property type="project" value="InterPro"/>
</dbReference>
<feature type="compositionally biased region" description="Acidic residues" evidence="1">
    <location>
        <begin position="288"/>
        <end position="301"/>
    </location>
</feature>
<sequence length="514" mass="55889">MLSHIYNTAKRILSRSPSVQDRSSEPRDPPPTTRRLEVSMVTTRQGTETPGQDSAATPRSSARRNILKRELEALDTPAAAKRQRRCPPKKKADHVTAETVVAPDSSADDTSDTITVAVPQEQAPTQADKLPIRRRSSPQVLIARPSPASAKASEDAEEVVVEDAPVPTQETVFHTPNQKSDSIYETPATRSRPRASPTPKAKTTSERTSSAKNSSRRKTQMPSEAAEEAEGETTPTAAKVLDEIPSSTKKAHMRFSSEEPEDAQGSVLTNLQGHKRYEAPTTTQAEIADSDDDASDSDEAPEVVTTTAAASKAAASLQEAARAQRAQQEKERLKREAREQRIAAEQAEKRKREEKKARKLAKQLAKEAAATAAASVAEPSTQTATPAIDLAGLLPTSLLETIPDHRAPTPPLQSAGKSAKQVRQEKLNHHIKFLERTEKGVKDIKRGKLSVAVLGQQNKVLPPKVNRGSRDVRETWLKGRQVESRKGAKGKGGIGGKMERKEFGNKGFSRRGDD</sequence>
<feature type="compositionally biased region" description="Low complexity" evidence="1">
    <location>
        <begin position="305"/>
        <end position="326"/>
    </location>
</feature>
<organism evidence="2 3">
    <name type="scientific">Ampelomyces quisqualis</name>
    <name type="common">Powdery mildew agent</name>
    <dbReference type="NCBI Taxonomy" id="50730"/>
    <lineage>
        <taxon>Eukaryota</taxon>
        <taxon>Fungi</taxon>
        <taxon>Dikarya</taxon>
        <taxon>Ascomycota</taxon>
        <taxon>Pezizomycotina</taxon>
        <taxon>Dothideomycetes</taxon>
        <taxon>Pleosporomycetidae</taxon>
        <taxon>Pleosporales</taxon>
        <taxon>Pleosporineae</taxon>
        <taxon>Phaeosphaeriaceae</taxon>
        <taxon>Ampelomyces</taxon>
    </lineage>
</organism>
<dbReference type="EMBL" id="ML979134">
    <property type="protein sequence ID" value="KAF1917291.1"/>
    <property type="molecule type" value="Genomic_DNA"/>
</dbReference>
<feature type="region of interest" description="Disordered" evidence="1">
    <location>
        <begin position="480"/>
        <end position="514"/>
    </location>
</feature>
<dbReference type="InterPro" id="IPR013268">
    <property type="entry name" value="UTP16"/>
</dbReference>
<feature type="region of interest" description="Disordered" evidence="1">
    <location>
        <begin position="401"/>
        <end position="424"/>
    </location>
</feature>
<dbReference type="OrthoDB" id="5423707at2759"/>
<feature type="compositionally biased region" description="Low complexity" evidence="1">
    <location>
        <begin position="362"/>
        <end position="374"/>
    </location>
</feature>
<feature type="region of interest" description="Disordered" evidence="1">
    <location>
        <begin position="1"/>
        <end position="388"/>
    </location>
</feature>
<gene>
    <name evidence="2" type="ORF">BDU57DRAFT_446780</name>
</gene>
<dbReference type="AlphaFoldDB" id="A0A6A5QND9"/>
<feature type="compositionally biased region" description="Basic and acidic residues" evidence="1">
    <location>
        <begin position="497"/>
        <end position="514"/>
    </location>
</feature>
<evidence type="ECO:0000313" key="2">
    <source>
        <dbReference type="EMBL" id="KAF1917291.1"/>
    </source>
</evidence>
<evidence type="ECO:0000256" key="1">
    <source>
        <dbReference type="SAM" id="MobiDB-lite"/>
    </source>
</evidence>
<dbReference type="Proteomes" id="UP000800096">
    <property type="component" value="Unassembled WGS sequence"/>
</dbReference>
<feature type="compositionally biased region" description="Polar residues" evidence="1">
    <location>
        <begin position="40"/>
        <end position="60"/>
    </location>
</feature>
<reference evidence="2" key="1">
    <citation type="journal article" date="2020" name="Stud. Mycol.">
        <title>101 Dothideomycetes genomes: a test case for predicting lifestyles and emergence of pathogens.</title>
        <authorList>
            <person name="Haridas S."/>
            <person name="Albert R."/>
            <person name="Binder M."/>
            <person name="Bloem J."/>
            <person name="Labutti K."/>
            <person name="Salamov A."/>
            <person name="Andreopoulos B."/>
            <person name="Baker S."/>
            <person name="Barry K."/>
            <person name="Bills G."/>
            <person name="Bluhm B."/>
            <person name="Cannon C."/>
            <person name="Castanera R."/>
            <person name="Culley D."/>
            <person name="Daum C."/>
            <person name="Ezra D."/>
            <person name="Gonzalez J."/>
            <person name="Henrissat B."/>
            <person name="Kuo A."/>
            <person name="Liang C."/>
            <person name="Lipzen A."/>
            <person name="Lutzoni F."/>
            <person name="Magnuson J."/>
            <person name="Mondo S."/>
            <person name="Nolan M."/>
            <person name="Ohm R."/>
            <person name="Pangilinan J."/>
            <person name="Park H.-J."/>
            <person name="Ramirez L."/>
            <person name="Alfaro M."/>
            <person name="Sun H."/>
            <person name="Tritt A."/>
            <person name="Yoshinaga Y."/>
            <person name="Zwiers L.-H."/>
            <person name="Turgeon B."/>
            <person name="Goodwin S."/>
            <person name="Spatafora J."/>
            <person name="Crous P."/>
            <person name="Grigoriev I."/>
        </authorList>
    </citation>
    <scope>NUCLEOTIDE SEQUENCE</scope>
    <source>
        <strain evidence="2">HMLAC05119</strain>
    </source>
</reference>
<name>A0A6A5QND9_AMPQU</name>
<protein>
    <submittedName>
        <fullName evidence="2">U3 snoRNA associated-domain-containing protein</fullName>
    </submittedName>
</protein>
<dbReference type="GO" id="GO:0006364">
    <property type="term" value="P:rRNA processing"/>
    <property type="evidence" value="ECO:0007669"/>
    <property type="project" value="InterPro"/>
</dbReference>
<accession>A0A6A5QND9</accession>